<evidence type="ECO:0000256" key="2">
    <source>
        <dbReference type="SAM" id="MobiDB-lite"/>
    </source>
</evidence>
<evidence type="ECO:0000313" key="3">
    <source>
        <dbReference type="EMBL" id="CAP43825.1"/>
    </source>
</evidence>
<evidence type="ECO:0000313" key="4">
    <source>
        <dbReference type="Proteomes" id="UP000001225"/>
    </source>
</evidence>
<feature type="compositionally biased region" description="Polar residues" evidence="2">
    <location>
        <begin position="1"/>
        <end position="20"/>
    </location>
</feature>
<keyword evidence="1" id="KW-0175">Coiled coil</keyword>
<evidence type="ECO:0008006" key="5">
    <source>
        <dbReference type="Google" id="ProtNLM"/>
    </source>
</evidence>
<keyword evidence="4" id="KW-1185">Reference proteome</keyword>
<dbReference type="STRING" id="94624.Bpet3482"/>
<reference evidence="3 4" key="1">
    <citation type="journal article" date="2008" name="BMC Genomics">
        <title>The missing link: Bordetella petrii is endowed with both the metabolic versatility of environmental bacteria and virulence traits of pathogenic Bordetellae.</title>
        <authorList>
            <person name="Gross R."/>
            <person name="Guzman C.A."/>
            <person name="Sebaihia M."/>
            <person name="Martins Dos Santos V.A."/>
            <person name="Pieper D.H."/>
            <person name="Koebnik R."/>
            <person name="Lechner M."/>
            <person name="Bartels D."/>
            <person name="Buhrmester J."/>
            <person name="Choudhuri J.V."/>
            <person name="Ebensen T."/>
            <person name="Gaigalat L."/>
            <person name="Herrmann S."/>
            <person name="Khachane A.N."/>
            <person name="Larisch C."/>
            <person name="Link S."/>
            <person name="Linke B."/>
            <person name="Meyer F."/>
            <person name="Mormann S."/>
            <person name="Nakunst D."/>
            <person name="Rueckert C."/>
            <person name="Schneiker-Bekel S."/>
            <person name="Schulze K."/>
            <person name="Vorhoelter F.J."/>
            <person name="Yevsa T."/>
            <person name="Engle J.T."/>
            <person name="Goldman W.E."/>
            <person name="Puehler A."/>
            <person name="Goebel U.B."/>
            <person name="Goesmann A."/>
            <person name="Bloecker H."/>
            <person name="Kaiser O."/>
            <person name="Martinez-Arias R."/>
        </authorList>
    </citation>
    <scope>NUCLEOTIDE SEQUENCE [LARGE SCALE GENOMIC DNA]</scope>
    <source>
        <strain evidence="4">ATCC BAA-461 / DSM 12804 / CCUG 43448 / CIP 107267 / Se-1111R</strain>
    </source>
</reference>
<feature type="coiled-coil region" evidence="1">
    <location>
        <begin position="52"/>
        <end position="103"/>
    </location>
</feature>
<proteinExistence type="predicted"/>
<sequence length="114" mass="12169">MSISALSGSTVLHLNPSDTGAGTPPARAAKAGVAGEAAAPQERASDPVTEVIKQLQERLRQVMLQIRRLQASRIPEEQKLPQLRVLNSQAVQLQQQIAAAQEQKLRAARGSITA</sequence>
<feature type="compositionally biased region" description="Low complexity" evidence="2">
    <location>
        <begin position="26"/>
        <end position="39"/>
    </location>
</feature>
<name>A9HXN1_BORPD</name>
<evidence type="ECO:0000256" key="1">
    <source>
        <dbReference type="SAM" id="Coils"/>
    </source>
</evidence>
<organism evidence="3 4">
    <name type="scientific">Bordetella petrii (strain ATCC BAA-461 / DSM 12804 / CCUG 43448 / CIP 107267 / Se-1111R)</name>
    <dbReference type="NCBI Taxonomy" id="340100"/>
    <lineage>
        <taxon>Bacteria</taxon>
        <taxon>Pseudomonadati</taxon>
        <taxon>Pseudomonadota</taxon>
        <taxon>Betaproteobacteria</taxon>
        <taxon>Burkholderiales</taxon>
        <taxon>Alcaligenaceae</taxon>
        <taxon>Bordetella</taxon>
    </lineage>
</organism>
<dbReference type="AlphaFoldDB" id="A9HXN1"/>
<dbReference type="EMBL" id="AM902716">
    <property type="protein sequence ID" value="CAP43825.1"/>
    <property type="molecule type" value="Genomic_DNA"/>
</dbReference>
<dbReference type="KEGG" id="bpt:Bpet3482"/>
<dbReference type="Proteomes" id="UP000001225">
    <property type="component" value="Chromosome"/>
</dbReference>
<protein>
    <recommendedName>
        <fullName evidence="5">FlxA-like protein</fullName>
    </recommendedName>
</protein>
<accession>A9HXN1</accession>
<gene>
    <name evidence="3" type="ordered locus">Bpet3482</name>
</gene>
<feature type="region of interest" description="Disordered" evidence="2">
    <location>
        <begin position="1"/>
        <end position="46"/>
    </location>
</feature>